<keyword evidence="1" id="KW-0472">Membrane</keyword>
<dbReference type="AlphaFoldDB" id="A0A6H1ZZH2"/>
<dbReference type="EMBL" id="MT144369">
    <property type="protein sequence ID" value="QJA52801.1"/>
    <property type="molecule type" value="Genomic_DNA"/>
</dbReference>
<evidence type="ECO:0000313" key="2">
    <source>
        <dbReference type="EMBL" id="QJA52801.1"/>
    </source>
</evidence>
<keyword evidence="1" id="KW-0812">Transmembrane</keyword>
<evidence type="ECO:0000256" key="1">
    <source>
        <dbReference type="SAM" id="Phobius"/>
    </source>
</evidence>
<reference evidence="2" key="1">
    <citation type="submission" date="2020-03" db="EMBL/GenBank/DDBJ databases">
        <title>The deep terrestrial virosphere.</title>
        <authorList>
            <person name="Holmfeldt K."/>
            <person name="Nilsson E."/>
            <person name="Simone D."/>
            <person name="Lopez-Fernandez M."/>
            <person name="Wu X."/>
            <person name="de Brujin I."/>
            <person name="Lundin D."/>
            <person name="Andersson A."/>
            <person name="Bertilsson S."/>
            <person name="Dopson M."/>
        </authorList>
    </citation>
    <scope>NUCLEOTIDE SEQUENCE</scope>
    <source>
        <strain evidence="2">TM448A03023</strain>
    </source>
</reference>
<accession>A0A6H1ZZH2</accession>
<gene>
    <name evidence="2" type="ORF">TM448A03023_0005</name>
</gene>
<protein>
    <submittedName>
        <fullName evidence="2">Uncharacterized protein</fullName>
    </submittedName>
</protein>
<name>A0A6H1ZZH2_9ZZZZ</name>
<organism evidence="2">
    <name type="scientific">viral metagenome</name>
    <dbReference type="NCBI Taxonomy" id="1070528"/>
    <lineage>
        <taxon>unclassified sequences</taxon>
        <taxon>metagenomes</taxon>
        <taxon>organismal metagenomes</taxon>
    </lineage>
</organism>
<sequence>MTKKLAGLIFCATLGLYAPIELARIIYTSLTGRLWLAPPLYAVVLETLAILLGLGFWVWGVYKLIAPQGLERR</sequence>
<keyword evidence="1" id="KW-1133">Transmembrane helix</keyword>
<feature type="transmembrane region" description="Helical" evidence="1">
    <location>
        <begin position="39"/>
        <end position="62"/>
    </location>
</feature>
<proteinExistence type="predicted"/>